<gene>
    <name evidence="2" type="ORF">GKE97_07415</name>
</gene>
<reference evidence="2 3" key="1">
    <citation type="journal article" date="2019" name="Nat. Med.">
        <title>A library of human gut bacterial isolates paired with longitudinal multiomics data enables mechanistic microbiome research.</title>
        <authorList>
            <person name="Poyet M."/>
            <person name="Groussin M."/>
            <person name="Gibbons S.M."/>
            <person name="Avila-Pacheco J."/>
            <person name="Jiang X."/>
            <person name="Kearney S.M."/>
            <person name="Perrotta A.R."/>
            <person name="Berdy B."/>
            <person name="Zhao S."/>
            <person name="Lieberman T.D."/>
            <person name="Swanson P.K."/>
            <person name="Smith M."/>
            <person name="Roesemann S."/>
            <person name="Alexander J.E."/>
            <person name="Rich S.A."/>
            <person name="Livny J."/>
            <person name="Vlamakis H."/>
            <person name="Clish C."/>
            <person name="Bullock K."/>
            <person name="Deik A."/>
            <person name="Scott J."/>
            <person name="Pierce K.A."/>
            <person name="Xavier R.J."/>
            <person name="Alm E.J."/>
        </authorList>
    </citation>
    <scope>NUCLEOTIDE SEQUENCE [LARGE SCALE GENOMIC DNA]</scope>
    <source>
        <strain evidence="2 3">BIOML-A2</strain>
    </source>
</reference>
<protein>
    <submittedName>
        <fullName evidence="2">Uncharacterized protein</fullName>
    </submittedName>
</protein>
<comment type="caution">
    <text evidence="2">The sequence shown here is derived from an EMBL/GenBank/DDBJ whole genome shotgun (WGS) entry which is preliminary data.</text>
</comment>
<name>A0A6I2QYQ1_FLAPL</name>
<dbReference type="RefSeq" id="WP_172697535.1">
    <property type="nucleotide sequence ID" value="NZ_WKPR01000005.1"/>
</dbReference>
<evidence type="ECO:0000256" key="1">
    <source>
        <dbReference type="SAM" id="Phobius"/>
    </source>
</evidence>
<dbReference type="Proteomes" id="UP000434475">
    <property type="component" value="Unassembled WGS sequence"/>
</dbReference>
<keyword evidence="1" id="KW-1133">Transmembrane helix</keyword>
<evidence type="ECO:0000313" key="2">
    <source>
        <dbReference type="EMBL" id="MSB19344.1"/>
    </source>
</evidence>
<sequence length="84" mass="9044">MNNNEIMNNEIVEATEEVIENAGLSKGVKIAAGIGLSVVVGVVVYKYVAKPVIANIKAQIEQKKMAAEEKTVILEESDVVTEDN</sequence>
<feature type="transmembrane region" description="Helical" evidence="1">
    <location>
        <begin position="30"/>
        <end position="48"/>
    </location>
</feature>
<keyword evidence="1" id="KW-0812">Transmembrane</keyword>
<keyword evidence="1" id="KW-0472">Membrane</keyword>
<dbReference type="EMBL" id="WKPR01000005">
    <property type="protein sequence ID" value="MSB19344.1"/>
    <property type="molecule type" value="Genomic_DNA"/>
</dbReference>
<dbReference type="AlphaFoldDB" id="A0A6I2QYQ1"/>
<organism evidence="2 3">
    <name type="scientific">Flavonifractor plautii</name>
    <name type="common">Fusobacterium plautii</name>
    <dbReference type="NCBI Taxonomy" id="292800"/>
    <lineage>
        <taxon>Bacteria</taxon>
        <taxon>Bacillati</taxon>
        <taxon>Bacillota</taxon>
        <taxon>Clostridia</taxon>
        <taxon>Eubacteriales</taxon>
        <taxon>Oscillospiraceae</taxon>
        <taxon>Flavonifractor</taxon>
    </lineage>
</organism>
<accession>A0A6I2QYQ1</accession>
<evidence type="ECO:0000313" key="3">
    <source>
        <dbReference type="Proteomes" id="UP000434475"/>
    </source>
</evidence>
<proteinExistence type="predicted"/>